<dbReference type="Proteomes" id="UP000516349">
    <property type="component" value="Chromosome"/>
</dbReference>
<evidence type="ECO:0000256" key="1">
    <source>
        <dbReference type="SAM" id="MobiDB-lite"/>
    </source>
</evidence>
<dbReference type="KEGG" id="ebla:JGUZn3_17130"/>
<proteinExistence type="predicted"/>
<evidence type="ECO:0000313" key="2">
    <source>
        <dbReference type="EMBL" id="QNT78931.1"/>
    </source>
</evidence>
<dbReference type="EMBL" id="CP060244">
    <property type="protein sequence ID" value="QNT78931.1"/>
    <property type="molecule type" value="Genomic_DNA"/>
</dbReference>
<reference evidence="2 3" key="1">
    <citation type="submission" date="2020-08" db="EMBL/GenBank/DDBJ databases">
        <title>Complete genome sequence of Entomobacter blattae G55GP.</title>
        <authorList>
            <person name="Poehlein A."/>
            <person name="Guzman J."/>
            <person name="Daniel R."/>
            <person name="Vilcinskas A."/>
        </authorList>
    </citation>
    <scope>NUCLEOTIDE SEQUENCE [LARGE SCALE GENOMIC DNA]</scope>
    <source>
        <strain evidence="2 3">G55GP</strain>
    </source>
</reference>
<gene>
    <name evidence="2" type="ORF">JGUZn3_17130</name>
</gene>
<name>A0A7H1NT21_9PROT</name>
<organism evidence="2 3">
    <name type="scientific">Entomobacter blattae</name>
    <dbReference type="NCBI Taxonomy" id="2762277"/>
    <lineage>
        <taxon>Bacteria</taxon>
        <taxon>Pseudomonadati</taxon>
        <taxon>Pseudomonadota</taxon>
        <taxon>Alphaproteobacteria</taxon>
        <taxon>Acetobacterales</taxon>
        <taxon>Acetobacteraceae</taxon>
        <taxon>Entomobacter</taxon>
    </lineage>
</organism>
<dbReference type="InterPro" id="IPR021736">
    <property type="entry name" value="DUF3305"/>
</dbReference>
<dbReference type="AlphaFoldDB" id="A0A7H1NT21"/>
<evidence type="ECO:0008006" key="4">
    <source>
        <dbReference type="Google" id="ProtNLM"/>
    </source>
</evidence>
<protein>
    <recommendedName>
        <fullName evidence="4">DUF3305 domain-containing protein</fullName>
    </recommendedName>
</protein>
<sequence length="187" mass="21149">MNPLITSPPQDHLSPDEGKKHFSITDPVNPSTPIAQLLIGVVVRKRSIHHNVWATYSWEVVSVIEGAPELPPWSVIENEQDAEIYYAGHTPLRLYPYETDTLKDNLESSNPSVYVFLREDQEGEFPALIGATVCTGEAQAHAGIEGDRVEAVAMSPLISAWVHRFVSRYHVEQPVYKRQRTQNRHNR</sequence>
<feature type="region of interest" description="Disordered" evidence="1">
    <location>
        <begin position="1"/>
        <end position="27"/>
    </location>
</feature>
<evidence type="ECO:0000313" key="3">
    <source>
        <dbReference type="Proteomes" id="UP000516349"/>
    </source>
</evidence>
<dbReference type="Pfam" id="PF11749">
    <property type="entry name" value="DUF3305"/>
    <property type="match status" value="1"/>
</dbReference>
<keyword evidence="3" id="KW-1185">Reference proteome</keyword>
<accession>A0A7H1NT21</accession>